<dbReference type="PANTHER" id="PTHR11474">
    <property type="entry name" value="TYROSINASE FAMILY MEMBER"/>
    <property type="match status" value="1"/>
</dbReference>
<sequence>MRTTRRKFVGAMIATGSTLSLTRWTAAQTSQPVVRYDVATPEGEKMLEKYARALAKMMDKTQIAESDPKSWTFQWYTHAVAGSIQNEIHRVYQSVPASDPKRLLALATWSTCQAHGMNGLPQEERMFLPWHRMYVYYFERIIRSVLEDQTFTLPYWDYTTPGKRAIPKQFRMPNDPLYKVLYRANRNNGENQRAKVNEGQPIDLDRSTTPLTLAVLGKPKYESDEAGTGFNEELDGNLHGAVHVLTGNPQNMGSPPWAARDPIFWLHHCNIDRLWAAWNAGGRKNPEGTFLTQSFAFADENGQRVEATVRDFIDLEKIKVGTYRYDKLPPVPPIPAVAADEAVASNGPVTIFARQTQPQPVRLAASGATSVPLMSIAVPIATHVENASGRSIFLLLQNLNAAAQPNVLYDVFVDFPNSPGTTPVGQINFFDATGAQSQGGRISSRRFTFDITQLMRSSAAIGTPSVRLVADGQAVASANATVGSVALARR</sequence>
<evidence type="ECO:0000256" key="1">
    <source>
        <dbReference type="ARBA" id="ARBA00001973"/>
    </source>
</evidence>
<protein>
    <recommendedName>
        <fullName evidence="6">Tyrosinase copper-binding domain-containing protein</fullName>
    </recommendedName>
</protein>
<evidence type="ECO:0000259" key="6">
    <source>
        <dbReference type="PROSITE" id="PS00498"/>
    </source>
</evidence>
<dbReference type="PRINTS" id="PR00092">
    <property type="entry name" value="TYROSINASE"/>
</dbReference>
<dbReference type="Proteomes" id="UP000297966">
    <property type="component" value="Unassembled WGS sequence"/>
</dbReference>
<dbReference type="Gene3D" id="1.10.1280.10">
    <property type="entry name" value="Di-copper center containing domain from catechol oxidase"/>
    <property type="match status" value="1"/>
</dbReference>
<organism evidence="7 8">
    <name type="scientific">Bradyrhizobium niftali</name>
    <dbReference type="NCBI Taxonomy" id="2560055"/>
    <lineage>
        <taxon>Bacteria</taxon>
        <taxon>Pseudomonadati</taxon>
        <taxon>Pseudomonadota</taxon>
        <taxon>Alphaproteobacteria</taxon>
        <taxon>Hyphomicrobiales</taxon>
        <taxon>Nitrobacteraceae</taxon>
        <taxon>Bradyrhizobium</taxon>
    </lineage>
</organism>
<dbReference type="InterPro" id="IPR002227">
    <property type="entry name" value="Tyrosinase_Cu-bd"/>
</dbReference>
<evidence type="ECO:0000313" key="8">
    <source>
        <dbReference type="Proteomes" id="UP000297966"/>
    </source>
</evidence>
<dbReference type="Pfam" id="PF00264">
    <property type="entry name" value="Tyrosinase"/>
    <property type="match status" value="1"/>
</dbReference>
<dbReference type="InterPro" id="IPR022739">
    <property type="entry name" value="Polyphenol_oxidase_cen"/>
</dbReference>
<proteinExistence type="inferred from homology"/>
<dbReference type="PROSITE" id="PS00498">
    <property type="entry name" value="TYROSINASE_2"/>
    <property type="match status" value="1"/>
</dbReference>
<feature type="domain" description="Tyrosinase copper-binding" evidence="6">
    <location>
        <begin position="261"/>
        <end position="272"/>
    </location>
</feature>
<dbReference type="OrthoDB" id="2874181at2"/>
<keyword evidence="8" id="KW-1185">Reference proteome</keyword>
<evidence type="ECO:0000256" key="3">
    <source>
        <dbReference type="ARBA" id="ARBA00022723"/>
    </source>
</evidence>
<dbReference type="Pfam" id="PF12142">
    <property type="entry name" value="PPO1_DWL"/>
    <property type="match status" value="1"/>
</dbReference>
<comment type="caution">
    <text evidence="7">The sequence shown here is derived from an EMBL/GenBank/DDBJ whole genome shotgun (WGS) entry which is preliminary data.</text>
</comment>
<comment type="cofactor">
    <cofactor evidence="1">
        <name>Cu(2+)</name>
        <dbReference type="ChEBI" id="CHEBI:29036"/>
    </cofactor>
</comment>
<keyword evidence="4" id="KW-0560">Oxidoreductase</keyword>
<evidence type="ECO:0000256" key="2">
    <source>
        <dbReference type="ARBA" id="ARBA00009928"/>
    </source>
</evidence>
<keyword evidence="3" id="KW-0479">Metal-binding</keyword>
<dbReference type="InterPro" id="IPR050316">
    <property type="entry name" value="Tyrosinase/Hemocyanin"/>
</dbReference>
<dbReference type="AlphaFoldDB" id="A0A4Y9L370"/>
<gene>
    <name evidence="7" type="ORF">E4K65_43130</name>
</gene>
<accession>A0A4Y9L370</accession>
<evidence type="ECO:0000256" key="4">
    <source>
        <dbReference type="ARBA" id="ARBA00023002"/>
    </source>
</evidence>
<dbReference type="PANTHER" id="PTHR11474:SF117">
    <property type="entry name" value="POLYPHENOL OXIDASE CHLOROPLASTIC"/>
    <property type="match status" value="1"/>
</dbReference>
<dbReference type="GO" id="GO:0046872">
    <property type="term" value="F:metal ion binding"/>
    <property type="evidence" value="ECO:0007669"/>
    <property type="project" value="UniProtKB-KW"/>
</dbReference>
<dbReference type="InterPro" id="IPR008922">
    <property type="entry name" value="Di-copper_centre_dom_sf"/>
</dbReference>
<evidence type="ECO:0000313" key="7">
    <source>
        <dbReference type="EMBL" id="TFV37855.1"/>
    </source>
</evidence>
<dbReference type="SUPFAM" id="SSF48056">
    <property type="entry name" value="Di-copper centre-containing domain"/>
    <property type="match status" value="1"/>
</dbReference>
<dbReference type="GO" id="GO:0004097">
    <property type="term" value="F:catechol oxidase activity"/>
    <property type="evidence" value="ECO:0007669"/>
    <property type="project" value="InterPro"/>
</dbReference>
<dbReference type="EMBL" id="SPQT01000047">
    <property type="protein sequence ID" value="TFV37855.1"/>
    <property type="molecule type" value="Genomic_DNA"/>
</dbReference>
<reference evidence="7 8" key="1">
    <citation type="submission" date="2019-03" db="EMBL/GenBank/DDBJ databases">
        <title>Bradyrhizobium diversity isolated from nodules of Chamaecrista fasciculata.</title>
        <authorList>
            <person name="Klepa M.S."/>
            <person name="Urquiaga M.O."/>
            <person name="Hungria M."/>
            <person name="Delamuta J.R."/>
        </authorList>
    </citation>
    <scope>NUCLEOTIDE SEQUENCE [LARGE SCALE GENOMIC DNA]</scope>
    <source>
        <strain evidence="7 8">CNPSo 3448</strain>
    </source>
</reference>
<keyword evidence="5" id="KW-0186">Copper</keyword>
<comment type="similarity">
    <text evidence="2">Belongs to the tyrosinase family.</text>
</comment>
<name>A0A4Y9L370_9BRAD</name>
<evidence type="ECO:0000256" key="5">
    <source>
        <dbReference type="ARBA" id="ARBA00023008"/>
    </source>
</evidence>